<dbReference type="EMBL" id="JAUSTZ010000005">
    <property type="protein sequence ID" value="MDQ0226501.1"/>
    <property type="molecule type" value="Genomic_DNA"/>
</dbReference>
<name>A0ABT9Z2L4_9BACI</name>
<protein>
    <submittedName>
        <fullName evidence="2">Gas vesicle protein</fullName>
    </submittedName>
</protein>
<organism evidence="2 3">
    <name type="scientific">Metabacillus niabensis</name>
    <dbReference type="NCBI Taxonomy" id="324854"/>
    <lineage>
        <taxon>Bacteria</taxon>
        <taxon>Bacillati</taxon>
        <taxon>Bacillota</taxon>
        <taxon>Bacilli</taxon>
        <taxon>Bacillales</taxon>
        <taxon>Bacillaceae</taxon>
        <taxon>Metabacillus</taxon>
    </lineage>
</organism>
<keyword evidence="3" id="KW-1185">Reference proteome</keyword>
<gene>
    <name evidence="2" type="ORF">J2S02_002846</name>
</gene>
<accession>A0ABT9Z2L4</accession>
<reference evidence="2 3" key="1">
    <citation type="submission" date="2023-07" db="EMBL/GenBank/DDBJ databases">
        <title>Genomic Encyclopedia of Type Strains, Phase IV (KMG-IV): sequencing the most valuable type-strain genomes for metagenomic binning, comparative biology and taxonomic classification.</title>
        <authorList>
            <person name="Goeker M."/>
        </authorList>
    </citation>
    <scope>NUCLEOTIDE SEQUENCE [LARGE SCALE GENOMIC DNA]</scope>
    <source>
        <strain evidence="2 3">DSM 17723</strain>
    </source>
</reference>
<proteinExistence type="predicted"/>
<dbReference type="Proteomes" id="UP001232245">
    <property type="component" value="Unassembled WGS sequence"/>
</dbReference>
<evidence type="ECO:0000313" key="3">
    <source>
        <dbReference type="Proteomes" id="UP001232245"/>
    </source>
</evidence>
<keyword evidence="1" id="KW-1133">Transmembrane helix</keyword>
<keyword evidence="1" id="KW-0472">Membrane</keyword>
<evidence type="ECO:0000256" key="1">
    <source>
        <dbReference type="SAM" id="Phobius"/>
    </source>
</evidence>
<keyword evidence="1" id="KW-0812">Transmembrane</keyword>
<evidence type="ECO:0000313" key="2">
    <source>
        <dbReference type="EMBL" id="MDQ0226501.1"/>
    </source>
</evidence>
<dbReference type="RefSeq" id="WP_095300575.1">
    <property type="nucleotide sequence ID" value="NZ_CADEPK010000030.1"/>
</dbReference>
<feature type="transmembrane region" description="Helical" evidence="1">
    <location>
        <begin position="7"/>
        <end position="24"/>
    </location>
</feature>
<comment type="caution">
    <text evidence="2">The sequence shown here is derived from an EMBL/GenBank/DDBJ whole genome shotgun (WGS) entry which is preliminary data.</text>
</comment>
<sequence length="105" mass="11647">MGKDNKLVKGIVIGALVGAAVSLFDKNTRQGVIQSGKTLGLKVKEYAKQPSKLTSEVKQKIDNVRQTVQEVSDDITFINEKVQELKESSPHVVHMLQETKDKFIP</sequence>